<feature type="domain" description="Histidine kinase" evidence="7">
    <location>
        <begin position="394"/>
        <end position="604"/>
    </location>
</feature>
<dbReference type="GO" id="GO:0005886">
    <property type="term" value="C:plasma membrane"/>
    <property type="evidence" value="ECO:0007669"/>
    <property type="project" value="TreeGrafter"/>
</dbReference>
<protein>
    <recommendedName>
        <fullName evidence="2">histidine kinase</fullName>
        <ecNumber evidence="2">2.7.13.3</ecNumber>
    </recommendedName>
</protein>
<evidence type="ECO:0000313" key="9">
    <source>
        <dbReference type="EMBL" id="NGO66257.1"/>
    </source>
</evidence>
<evidence type="ECO:0000256" key="1">
    <source>
        <dbReference type="ARBA" id="ARBA00000085"/>
    </source>
</evidence>
<dbReference type="EMBL" id="JAAKZH010000010">
    <property type="protein sequence ID" value="NGO66257.1"/>
    <property type="molecule type" value="Genomic_DNA"/>
</dbReference>
<dbReference type="SMART" id="SM00448">
    <property type="entry name" value="REC"/>
    <property type="match status" value="1"/>
</dbReference>
<dbReference type="InterPro" id="IPR036097">
    <property type="entry name" value="HisK_dim/P_sf"/>
</dbReference>
<sequence>MIDPSDPPAVQIAKQARIIEALINRAERGHEVGGTAYSLFQSAITLQAKVWEKTKDLEKALDTLGRASSELEIAYQTQERMQRNLADAMVAMEGGFALFSEDRLQVCNTQFRRLLPDVEPLIKPGLAFDDYLRAVEASRSLSGEEDVGVKAVRPSAASGLTEASGNGFSSFVIALRNDRWFQISCRQTSSGNIAVLQTEITDLVRENRREKDRLIDQQAHLLQAAFDHMSLGVCTFSSYGELLVHNERFSALLGLPLPLLKKGTSFQRILEHIERHETVDRKSRRPELARWFKALRRGETVQQHFRRRDGMRLDMRLHSLPDDGFIVSLMDVTAETEAAALLERRVTERTAELTEANRQLQVHAAEQTKIEGALRLAKEAAEAAHVSKTRFLAAASHDLLQPINAAKLYLSTLTEKVEEGDAREVVNRLNRSFTSIETLLQALLDISRLDSSGAEFNITSFSMGNMLQGLSEDLAPLAAEKGIELRIVPSSRWVTSDQRYLMRSVQNLVVNAIQYTERGRVLVGCRLAGTRLRIEVWDTGIGISETDQARVFKEFTRGGGGKGTGMGLGLSIVERACRHLDHPVRLVSRPGVGSMFSIEVPLAAPGHVTVYENPVVEAAPTGDLDLIVMVVENDADELHAMTQKLEGWGASVLAAGSTLEAISLMQDIGTPPDIVLADYQLDEDDNGIETIRTLRALAGCEIPAIIISANRHRDFQSQADEMSFAVLNKPVQLVRLRALIDWKTRARVA</sequence>
<dbReference type="SUPFAM" id="SSF52172">
    <property type="entry name" value="CheY-like"/>
    <property type="match status" value="1"/>
</dbReference>
<dbReference type="GO" id="GO:0009927">
    <property type="term" value="F:histidine phosphotransfer kinase activity"/>
    <property type="evidence" value="ECO:0007669"/>
    <property type="project" value="TreeGrafter"/>
</dbReference>
<dbReference type="SMART" id="SM00387">
    <property type="entry name" value="HATPase_c"/>
    <property type="match status" value="1"/>
</dbReference>
<dbReference type="InterPro" id="IPR004358">
    <property type="entry name" value="Sig_transdc_His_kin-like_C"/>
</dbReference>
<organism evidence="9 10">
    <name type="scientific">Rhizobium daejeonense</name>
    <dbReference type="NCBI Taxonomy" id="240521"/>
    <lineage>
        <taxon>Bacteria</taxon>
        <taxon>Pseudomonadati</taxon>
        <taxon>Pseudomonadota</taxon>
        <taxon>Alphaproteobacteria</taxon>
        <taxon>Hyphomicrobiales</taxon>
        <taxon>Rhizobiaceae</taxon>
        <taxon>Rhizobium/Agrobacterium group</taxon>
        <taxon>Rhizobium</taxon>
    </lineage>
</organism>
<evidence type="ECO:0000256" key="6">
    <source>
        <dbReference type="PROSITE-ProRule" id="PRU00169"/>
    </source>
</evidence>
<dbReference type="SUPFAM" id="SSF55785">
    <property type="entry name" value="PYP-like sensor domain (PAS domain)"/>
    <property type="match status" value="1"/>
</dbReference>
<dbReference type="Gene3D" id="1.10.287.130">
    <property type="match status" value="1"/>
</dbReference>
<evidence type="ECO:0000256" key="4">
    <source>
        <dbReference type="ARBA" id="ARBA00022679"/>
    </source>
</evidence>
<reference evidence="9 10" key="1">
    <citation type="submission" date="2020-02" db="EMBL/GenBank/DDBJ databases">
        <title>Genome sequence of the type strain CCBAU10050 of Rhizobium daejeonense.</title>
        <authorList>
            <person name="Gao J."/>
            <person name="Sun J."/>
        </authorList>
    </citation>
    <scope>NUCLEOTIDE SEQUENCE [LARGE SCALE GENOMIC DNA]</scope>
    <source>
        <strain evidence="9 10">CCBAU10050</strain>
    </source>
</reference>
<evidence type="ECO:0000259" key="7">
    <source>
        <dbReference type="PROSITE" id="PS50109"/>
    </source>
</evidence>
<evidence type="ECO:0000313" key="10">
    <source>
        <dbReference type="Proteomes" id="UP000477849"/>
    </source>
</evidence>
<dbReference type="InterPro" id="IPR011006">
    <property type="entry name" value="CheY-like_superfamily"/>
</dbReference>
<dbReference type="FunFam" id="3.30.565.10:FF:000049">
    <property type="entry name" value="Two-component sensor histidine kinase"/>
    <property type="match status" value="1"/>
</dbReference>
<dbReference type="InterPro" id="IPR005467">
    <property type="entry name" value="His_kinase_dom"/>
</dbReference>
<dbReference type="SUPFAM" id="SSF47384">
    <property type="entry name" value="Homodimeric domain of signal transducing histidine kinase"/>
    <property type="match status" value="1"/>
</dbReference>
<dbReference type="GO" id="GO:0000155">
    <property type="term" value="F:phosphorelay sensor kinase activity"/>
    <property type="evidence" value="ECO:0007669"/>
    <property type="project" value="InterPro"/>
</dbReference>
<dbReference type="CDD" id="cd00082">
    <property type="entry name" value="HisKA"/>
    <property type="match status" value="1"/>
</dbReference>
<evidence type="ECO:0000256" key="2">
    <source>
        <dbReference type="ARBA" id="ARBA00012438"/>
    </source>
</evidence>
<keyword evidence="10" id="KW-1185">Reference proteome</keyword>
<keyword evidence="5" id="KW-0418">Kinase</keyword>
<dbReference type="Gene3D" id="3.40.50.2300">
    <property type="match status" value="1"/>
</dbReference>
<dbReference type="Pfam" id="PF00512">
    <property type="entry name" value="HisKA"/>
    <property type="match status" value="1"/>
</dbReference>
<dbReference type="EC" id="2.7.13.3" evidence="2"/>
<dbReference type="Gene3D" id="3.30.450.20">
    <property type="entry name" value="PAS domain"/>
    <property type="match status" value="1"/>
</dbReference>
<dbReference type="PANTHER" id="PTHR43047:SF9">
    <property type="entry name" value="HISTIDINE KINASE"/>
    <property type="match status" value="1"/>
</dbReference>
<dbReference type="Proteomes" id="UP000477849">
    <property type="component" value="Unassembled WGS sequence"/>
</dbReference>
<dbReference type="PRINTS" id="PR00344">
    <property type="entry name" value="BCTRLSENSOR"/>
</dbReference>
<keyword evidence="4" id="KW-0808">Transferase</keyword>
<proteinExistence type="predicted"/>
<gene>
    <name evidence="9" type="ORF">G6N76_21575</name>
</gene>
<dbReference type="InterPro" id="IPR003594">
    <property type="entry name" value="HATPase_dom"/>
</dbReference>
<evidence type="ECO:0000256" key="3">
    <source>
        <dbReference type="ARBA" id="ARBA00022553"/>
    </source>
</evidence>
<dbReference type="InterPro" id="IPR001789">
    <property type="entry name" value="Sig_transdc_resp-reg_receiver"/>
</dbReference>
<dbReference type="SUPFAM" id="SSF55874">
    <property type="entry name" value="ATPase domain of HSP90 chaperone/DNA topoisomerase II/histidine kinase"/>
    <property type="match status" value="1"/>
</dbReference>
<dbReference type="PANTHER" id="PTHR43047">
    <property type="entry name" value="TWO-COMPONENT HISTIDINE PROTEIN KINASE"/>
    <property type="match status" value="1"/>
</dbReference>
<evidence type="ECO:0000259" key="8">
    <source>
        <dbReference type="PROSITE" id="PS50110"/>
    </source>
</evidence>
<dbReference type="RefSeq" id="WP_163901380.1">
    <property type="nucleotide sequence ID" value="NZ_CP048427.1"/>
</dbReference>
<dbReference type="Pfam" id="PF00072">
    <property type="entry name" value="Response_reg"/>
    <property type="match status" value="1"/>
</dbReference>
<accession>A0A6M1S9U9</accession>
<dbReference type="Pfam" id="PF02518">
    <property type="entry name" value="HATPase_c"/>
    <property type="match status" value="1"/>
</dbReference>
<dbReference type="PROSITE" id="PS50110">
    <property type="entry name" value="RESPONSE_REGULATORY"/>
    <property type="match status" value="1"/>
</dbReference>
<dbReference type="CDD" id="cd00156">
    <property type="entry name" value="REC"/>
    <property type="match status" value="1"/>
</dbReference>
<keyword evidence="3 6" id="KW-0597">Phosphoprotein</keyword>
<evidence type="ECO:0000256" key="5">
    <source>
        <dbReference type="ARBA" id="ARBA00022777"/>
    </source>
</evidence>
<comment type="catalytic activity">
    <reaction evidence="1">
        <text>ATP + protein L-histidine = ADP + protein N-phospho-L-histidine.</text>
        <dbReference type="EC" id="2.7.13.3"/>
    </reaction>
</comment>
<dbReference type="SMART" id="SM00388">
    <property type="entry name" value="HisKA"/>
    <property type="match status" value="1"/>
</dbReference>
<dbReference type="InterPro" id="IPR035965">
    <property type="entry name" value="PAS-like_dom_sf"/>
</dbReference>
<name>A0A6M1S9U9_9HYPH</name>
<feature type="modified residue" description="4-aspartylphosphate" evidence="6">
    <location>
        <position position="678"/>
    </location>
</feature>
<dbReference type="Gene3D" id="3.30.565.10">
    <property type="entry name" value="Histidine kinase-like ATPase, C-terminal domain"/>
    <property type="match status" value="1"/>
</dbReference>
<dbReference type="InterPro" id="IPR036890">
    <property type="entry name" value="HATPase_C_sf"/>
</dbReference>
<dbReference type="InterPro" id="IPR003661">
    <property type="entry name" value="HisK_dim/P_dom"/>
</dbReference>
<dbReference type="Pfam" id="PF12860">
    <property type="entry name" value="PAS_7"/>
    <property type="match status" value="1"/>
</dbReference>
<comment type="caution">
    <text evidence="9">The sequence shown here is derived from an EMBL/GenBank/DDBJ whole genome shotgun (WGS) entry which is preliminary data.</text>
</comment>
<dbReference type="PROSITE" id="PS50109">
    <property type="entry name" value="HIS_KIN"/>
    <property type="match status" value="1"/>
</dbReference>
<feature type="domain" description="Response regulatory" evidence="8">
    <location>
        <begin position="627"/>
        <end position="744"/>
    </location>
</feature>
<dbReference type="AlphaFoldDB" id="A0A6M1S9U9"/>